<proteinExistence type="predicted"/>
<gene>
    <name evidence="1" type="ORF">CEXT_770271</name>
</gene>
<organism evidence="1 2">
    <name type="scientific">Caerostris extrusa</name>
    <name type="common">Bark spider</name>
    <name type="synonym">Caerostris bankana</name>
    <dbReference type="NCBI Taxonomy" id="172846"/>
    <lineage>
        <taxon>Eukaryota</taxon>
        <taxon>Metazoa</taxon>
        <taxon>Ecdysozoa</taxon>
        <taxon>Arthropoda</taxon>
        <taxon>Chelicerata</taxon>
        <taxon>Arachnida</taxon>
        <taxon>Araneae</taxon>
        <taxon>Araneomorphae</taxon>
        <taxon>Entelegynae</taxon>
        <taxon>Araneoidea</taxon>
        <taxon>Araneidae</taxon>
        <taxon>Caerostris</taxon>
    </lineage>
</organism>
<reference evidence="1 2" key="1">
    <citation type="submission" date="2021-06" db="EMBL/GenBank/DDBJ databases">
        <title>Caerostris extrusa draft genome.</title>
        <authorList>
            <person name="Kono N."/>
            <person name="Arakawa K."/>
        </authorList>
    </citation>
    <scope>NUCLEOTIDE SEQUENCE [LARGE SCALE GENOMIC DNA]</scope>
</reference>
<evidence type="ECO:0000313" key="2">
    <source>
        <dbReference type="Proteomes" id="UP001054945"/>
    </source>
</evidence>
<comment type="caution">
    <text evidence="1">The sequence shown here is derived from an EMBL/GenBank/DDBJ whole genome shotgun (WGS) entry which is preliminary data.</text>
</comment>
<name>A0AAV4P8V0_CAEEX</name>
<accession>A0AAV4P8V0</accession>
<sequence length="98" mass="11418">MALFFCSYSGRRKLKEKRHVAGRVKSLQLLVKKNRKEEKLFRWQSPRNRGSKSKNTLDAKKGIGTTVVSKHKNHVLIDFQLFRPHGHVLCSSLLYQKV</sequence>
<dbReference type="AlphaFoldDB" id="A0AAV4P8V0"/>
<evidence type="ECO:0000313" key="1">
    <source>
        <dbReference type="EMBL" id="GIX92354.1"/>
    </source>
</evidence>
<dbReference type="EMBL" id="BPLR01004117">
    <property type="protein sequence ID" value="GIX92354.1"/>
    <property type="molecule type" value="Genomic_DNA"/>
</dbReference>
<protein>
    <submittedName>
        <fullName evidence="1">Uncharacterized protein</fullName>
    </submittedName>
</protein>
<dbReference type="Proteomes" id="UP001054945">
    <property type="component" value="Unassembled WGS sequence"/>
</dbReference>
<keyword evidence="2" id="KW-1185">Reference proteome</keyword>